<reference evidence="1" key="2">
    <citation type="submission" date="2022-01" db="EMBL/GenBank/DDBJ databases">
        <authorList>
            <person name="Yamashiro T."/>
            <person name="Shiraishi A."/>
            <person name="Satake H."/>
            <person name="Nakayama K."/>
        </authorList>
    </citation>
    <scope>NUCLEOTIDE SEQUENCE</scope>
</reference>
<accession>A0ABQ4ZVT1</accession>
<evidence type="ECO:0000313" key="2">
    <source>
        <dbReference type="Proteomes" id="UP001151760"/>
    </source>
</evidence>
<protein>
    <submittedName>
        <fullName evidence="1">Uncharacterized protein</fullName>
    </submittedName>
</protein>
<gene>
    <name evidence="1" type="ORF">Tco_0799995</name>
</gene>
<reference evidence="1" key="1">
    <citation type="journal article" date="2022" name="Int. J. Mol. Sci.">
        <title>Draft Genome of Tanacetum Coccineum: Genomic Comparison of Closely Related Tanacetum-Family Plants.</title>
        <authorList>
            <person name="Yamashiro T."/>
            <person name="Shiraishi A."/>
            <person name="Nakayama K."/>
            <person name="Satake H."/>
        </authorList>
    </citation>
    <scope>NUCLEOTIDE SEQUENCE</scope>
</reference>
<name>A0ABQ4ZVT1_9ASTR</name>
<comment type="caution">
    <text evidence="1">The sequence shown here is derived from an EMBL/GenBank/DDBJ whole genome shotgun (WGS) entry which is preliminary data.</text>
</comment>
<dbReference type="EMBL" id="BQNB010011625">
    <property type="protein sequence ID" value="GJS93027.1"/>
    <property type="molecule type" value="Genomic_DNA"/>
</dbReference>
<sequence length="779" mass="87719">MECSSCGALYNKSCGCSKGGLVDKFVCDPNKTPDSSQRPPQDCVKCGNPVEGPNCQGCALWRKKLKEVWFTICHENGICQDLLNTYESSDDDTNVVNAPQEPFVVKQDPGENSSQSPPKINHDCCYECGDSLDGIFCQRCTCKVLWGQGAHMFILSSECFDLSLIGTMQSTIDKILILSAVDQFHPSQTLIRQSSKLLQDLQSINEELAEYINTPSWNLPTSSYDDDDDEYSFATQEYLMTCSTAITPDSPKTDSLIMVDKHLDTIPETESDEFIKSSVENLVQNPSESEDECECDVPDYDDSQTTNFLTYSNPLFDDYTSSDNESSHEEEIHEINFITFSNPLFNLDKEINSSKFNPTHNEDLDSTPKDVRFNAESYLLESLLDRDTFMSFSPKIDSLLEEFADELALFKPSSPGINEADYDLEEEICHVERLLYDNSSPRPPEELNVENSIESFPPSHIPIEDSDPFIEEIDLFLASDESIPPGIHSDYSDSEGDNLFLERLLHDDPTPLPDIPSPTHVTFPFEDHHDLDFTCVVRVFLPFFTYPVTSSFLLSSGSEDTIFDPGISTFHFSSLKPVAYENPIVIFLFFCFCPKDKGIRGEIPQDHEDPCLFSILQSSGLRSFVYYGILNPDHVFSILSLDHFVEIPSGESKIAGKYKGQTNMFADMSVRDHCLAQLVLCFFETSRESVGKYEVQTDMSVRGTRWQAEVSVRGTRYCSRWRLANQSVTRGIWRVSVRGGVCQYEVRVRESVPIMGNNEAVGGEQKDYNTLRSCNMSGG</sequence>
<evidence type="ECO:0000313" key="1">
    <source>
        <dbReference type="EMBL" id="GJS93027.1"/>
    </source>
</evidence>
<proteinExistence type="predicted"/>
<keyword evidence="2" id="KW-1185">Reference proteome</keyword>
<dbReference type="Proteomes" id="UP001151760">
    <property type="component" value="Unassembled WGS sequence"/>
</dbReference>
<organism evidence="1 2">
    <name type="scientific">Tanacetum coccineum</name>
    <dbReference type="NCBI Taxonomy" id="301880"/>
    <lineage>
        <taxon>Eukaryota</taxon>
        <taxon>Viridiplantae</taxon>
        <taxon>Streptophyta</taxon>
        <taxon>Embryophyta</taxon>
        <taxon>Tracheophyta</taxon>
        <taxon>Spermatophyta</taxon>
        <taxon>Magnoliopsida</taxon>
        <taxon>eudicotyledons</taxon>
        <taxon>Gunneridae</taxon>
        <taxon>Pentapetalae</taxon>
        <taxon>asterids</taxon>
        <taxon>campanulids</taxon>
        <taxon>Asterales</taxon>
        <taxon>Asteraceae</taxon>
        <taxon>Asteroideae</taxon>
        <taxon>Anthemideae</taxon>
        <taxon>Anthemidinae</taxon>
        <taxon>Tanacetum</taxon>
    </lineage>
</organism>